<organism evidence="1 2">
    <name type="scientific">Halothiobacillus neapolitanus (strain ATCC 23641 / DSM 15147 / CIP 104769 / NCIMB 8539 / c2)</name>
    <name type="common">Thiobacillus neapolitanus</name>
    <dbReference type="NCBI Taxonomy" id="555778"/>
    <lineage>
        <taxon>Bacteria</taxon>
        <taxon>Pseudomonadati</taxon>
        <taxon>Pseudomonadota</taxon>
        <taxon>Gammaproteobacteria</taxon>
        <taxon>Chromatiales</taxon>
        <taxon>Halothiobacillaceae</taxon>
        <taxon>Halothiobacillus</taxon>
    </lineage>
</organism>
<dbReference type="AlphaFoldDB" id="D0L0L9"/>
<dbReference type="Gene3D" id="3.30.56.110">
    <property type="entry name" value="Protein of unknown function DUF2237"/>
    <property type="match status" value="1"/>
</dbReference>
<gene>
    <name evidence="1" type="ordered locus">Hneap_1408</name>
</gene>
<evidence type="ECO:0000313" key="1">
    <source>
        <dbReference type="EMBL" id="ACX96242.1"/>
    </source>
</evidence>
<proteinExistence type="predicted"/>
<dbReference type="KEGG" id="hna:Hneap_1408"/>
<dbReference type="EMBL" id="CP001801">
    <property type="protein sequence ID" value="ACX96242.1"/>
    <property type="molecule type" value="Genomic_DNA"/>
</dbReference>
<keyword evidence="2" id="KW-1185">Reference proteome</keyword>
<accession>D0L0L9</accession>
<sequence length="179" mass="19358">MRDVFRTRLARAALGIFGICILMGANRAMSAEPIIQPIDPPDLNSSAAYEQNLYGRPLQACSKDLHAGADRSGYCRLSIADLGVHGVCAQMTEAFLSYTLSQGNDLITPRPDFRFPGLKPGDFWCVCAGRWQQALDAGVAPPVNPEATSYGVLATLFASDLNRHLIRPSQVPPSGEPKQ</sequence>
<dbReference type="Proteomes" id="UP000009102">
    <property type="component" value="Chromosome"/>
</dbReference>
<dbReference type="HOGENOM" id="CLU_1501498_0_0_6"/>
<dbReference type="Pfam" id="PF09996">
    <property type="entry name" value="DUF2237"/>
    <property type="match status" value="1"/>
</dbReference>
<dbReference type="PANTHER" id="PTHR37466:SF1">
    <property type="entry name" value="SLR1628 PROTEIN"/>
    <property type="match status" value="1"/>
</dbReference>
<reference evidence="1 2" key="1">
    <citation type="submission" date="2009-10" db="EMBL/GenBank/DDBJ databases">
        <title>Complete sequence of Halothiobacillus neapolitanus c2.</title>
        <authorList>
            <consortium name="US DOE Joint Genome Institute"/>
            <person name="Lucas S."/>
            <person name="Copeland A."/>
            <person name="Lapidus A."/>
            <person name="Glavina del Rio T."/>
            <person name="Tice H."/>
            <person name="Bruce D."/>
            <person name="Goodwin L."/>
            <person name="Pitluck S."/>
            <person name="Davenport K."/>
            <person name="Brettin T."/>
            <person name="Detter J.C."/>
            <person name="Han C."/>
            <person name="Tapia R."/>
            <person name="Larimer F."/>
            <person name="Land M."/>
            <person name="Hauser L."/>
            <person name="Kyrpides N."/>
            <person name="Mikhailova N."/>
            <person name="Kerfeld C."/>
            <person name="Cannon G."/>
            <person name="Heinhort S."/>
        </authorList>
    </citation>
    <scope>NUCLEOTIDE SEQUENCE [LARGE SCALE GENOMIC DNA]</scope>
    <source>
        <strain evidence="2">ATCC 23641 / c2</strain>
    </source>
</reference>
<dbReference type="InterPro" id="IPR018714">
    <property type="entry name" value="DUF2237"/>
</dbReference>
<dbReference type="RefSeq" id="WP_012824276.1">
    <property type="nucleotide sequence ID" value="NC_013422.1"/>
</dbReference>
<dbReference type="eggNOG" id="COG3651">
    <property type="taxonomic scope" value="Bacteria"/>
</dbReference>
<evidence type="ECO:0008006" key="3">
    <source>
        <dbReference type="Google" id="ProtNLM"/>
    </source>
</evidence>
<protein>
    <recommendedName>
        <fullName evidence="3">DUF2237 domain-containing protein</fullName>
    </recommendedName>
</protein>
<dbReference type="STRING" id="555778.Hneap_1408"/>
<name>D0L0L9_HALNC</name>
<dbReference type="PANTHER" id="PTHR37466">
    <property type="entry name" value="SLR1628 PROTEIN"/>
    <property type="match status" value="1"/>
</dbReference>
<evidence type="ECO:0000313" key="2">
    <source>
        <dbReference type="Proteomes" id="UP000009102"/>
    </source>
</evidence>